<comment type="caution">
    <text evidence="1">The sequence shown here is derived from an EMBL/GenBank/DDBJ whole genome shotgun (WGS) entry which is preliminary data.</text>
</comment>
<sequence length="102" mass="11052">MEIKSQGDGRLSGAEGNGGAAGPLHVEAFPYPVHYSSSLLLKSQSPHPFDLVSLFQKVPPPRQILLVPTPESHASGLHLFPTVEPIQLELMVVVILHSPLHY</sequence>
<protein>
    <submittedName>
        <fullName evidence="1">Uncharacterized protein</fullName>
    </submittedName>
</protein>
<accession>A0A4U5MZL8</accession>
<dbReference type="AlphaFoldDB" id="A0A4U5MZL8"/>
<gene>
    <name evidence="1" type="ORF">D5086_0000288330</name>
</gene>
<organism evidence="1">
    <name type="scientific">Populus alba</name>
    <name type="common">White poplar</name>
    <dbReference type="NCBI Taxonomy" id="43335"/>
    <lineage>
        <taxon>Eukaryota</taxon>
        <taxon>Viridiplantae</taxon>
        <taxon>Streptophyta</taxon>
        <taxon>Embryophyta</taxon>
        <taxon>Tracheophyta</taxon>
        <taxon>Spermatophyta</taxon>
        <taxon>Magnoliopsida</taxon>
        <taxon>eudicotyledons</taxon>
        <taxon>Gunneridae</taxon>
        <taxon>Pentapetalae</taxon>
        <taxon>rosids</taxon>
        <taxon>fabids</taxon>
        <taxon>Malpighiales</taxon>
        <taxon>Salicaceae</taxon>
        <taxon>Saliceae</taxon>
        <taxon>Populus</taxon>
    </lineage>
</organism>
<proteinExistence type="predicted"/>
<reference evidence="1" key="1">
    <citation type="submission" date="2018-10" db="EMBL/GenBank/DDBJ databases">
        <title>Population genomic analysis revealed the cold adaptation of white poplar.</title>
        <authorList>
            <person name="Liu Y.-J."/>
        </authorList>
    </citation>
    <scope>NUCLEOTIDE SEQUENCE [LARGE SCALE GENOMIC DNA]</scope>
    <source>
        <strain evidence="1">PAL-ZL1</strain>
    </source>
</reference>
<evidence type="ECO:0000313" key="1">
    <source>
        <dbReference type="EMBL" id="TKR75314.1"/>
    </source>
</evidence>
<name>A0A4U5MZL8_POPAL</name>
<dbReference type="EMBL" id="RCHU01001132">
    <property type="protein sequence ID" value="TKR75314.1"/>
    <property type="molecule type" value="Genomic_DNA"/>
</dbReference>